<proteinExistence type="predicted"/>
<reference evidence="2" key="2">
    <citation type="journal article" date="2015" name="Fish Shellfish Immunol.">
        <title>Early steps in the European eel (Anguilla anguilla)-Vibrio vulnificus interaction in the gills: Role of the RtxA13 toxin.</title>
        <authorList>
            <person name="Callol A."/>
            <person name="Pajuelo D."/>
            <person name="Ebbesson L."/>
            <person name="Teles M."/>
            <person name="MacKenzie S."/>
            <person name="Amaro C."/>
        </authorList>
    </citation>
    <scope>NUCLEOTIDE SEQUENCE</scope>
</reference>
<evidence type="ECO:0000313" key="2">
    <source>
        <dbReference type="EMBL" id="JAI07505.1"/>
    </source>
</evidence>
<keyword evidence="1" id="KW-1133">Transmembrane helix</keyword>
<sequence>MQHTFQFYSSIFAKKKCYFYSVIFGYIPLVTFIFYPFFIQRTFCLFLSLRETSAKEADWSLLWRCHSPT</sequence>
<dbReference type="AlphaFoldDB" id="A0A0E9XXX6"/>
<organism evidence="2">
    <name type="scientific">Anguilla anguilla</name>
    <name type="common">European freshwater eel</name>
    <name type="synonym">Muraena anguilla</name>
    <dbReference type="NCBI Taxonomy" id="7936"/>
    <lineage>
        <taxon>Eukaryota</taxon>
        <taxon>Metazoa</taxon>
        <taxon>Chordata</taxon>
        <taxon>Craniata</taxon>
        <taxon>Vertebrata</taxon>
        <taxon>Euteleostomi</taxon>
        <taxon>Actinopterygii</taxon>
        <taxon>Neopterygii</taxon>
        <taxon>Teleostei</taxon>
        <taxon>Anguilliformes</taxon>
        <taxon>Anguillidae</taxon>
        <taxon>Anguilla</taxon>
    </lineage>
</organism>
<feature type="transmembrane region" description="Helical" evidence="1">
    <location>
        <begin position="17"/>
        <end position="38"/>
    </location>
</feature>
<dbReference type="EMBL" id="GBXM01001073">
    <property type="protein sequence ID" value="JAI07505.1"/>
    <property type="molecule type" value="Transcribed_RNA"/>
</dbReference>
<name>A0A0E9XXX6_ANGAN</name>
<reference evidence="2" key="1">
    <citation type="submission" date="2014-11" db="EMBL/GenBank/DDBJ databases">
        <authorList>
            <person name="Amaro Gonzalez C."/>
        </authorList>
    </citation>
    <scope>NUCLEOTIDE SEQUENCE</scope>
</reference>
<evidence type="ECO:0000256" key="1">
    <source>
        <dbReference type="SAM" id="Phobius"/>
    </source>
</evidence>
<keyword evidence="1" id="KW-0812">Transmembrane</keyword>
<protein>
    <submittedName>
        <fullName evidence="2">Uncharacterized protein</fullName>
    </submittedName>
</protein>
<accession>A0A0E9XXX6</accession>
<keyword evidence="1" id="KW-0472">Membrane</keyword>